<evidence type="ECO:0000256" key="4">
    <source>
        <dbReference type="ARBA" id="ARBA00010525"/>
    </source>
</evidence>
<keyword evidence="10 20" id="KW-0479">Metal-binding</keyword>
<feature type="active site" description="Nucleophile" evidence="19">
    <location>
        <position position="167"/>
    </location>
</feature>
<dbReference type="OrthoDB" id="188433at2"/>
<evidence type="ECO:0000256" key="18">
    <source>
        <dbReference type="ARBA" id="ARBA00032375"/>
    </source>
</evidence>
<comment type="catalytic activity">
    <reaction evidence="1">
        <text>a 1,2-diacyl-sn-glycero-3-phosphocholine + H2O = a 2-acyl-sn-glycero-3-phosphocholine + a fatty acid + H(+)</text>
        <dbReference type="Rhea" id="RHEA:18689"/>
        <dbReference type="ChEBI" id="CHEBI:15377"/>
        <dbReference type="ChEBI" id="CHEBI:15378"/>
        <dbReference type="ChEBI" id="CHEBI:28868"/>
        <dbReference type="ChEBI" id="CHEBI:57643"/>
        <dbReference type="ChEBI" id="CHEBI:57875"/>
        <dbReference type="EC" id="3.1.1.32"/>
    </reaction>
</comment>
<evidence type="ECO:0000256" key="17">
    <source>
        <dbReference type="ARBA" id="ARBA00023237"/>
    </source>
</evidence>
<comment type="similarity">
    <text evidence="4">Belongs to the phospholipase A1 family.</text>
</comment>
<dbReference type="AlphaFoldDB" id="A0A3D8IMW8"/>
<dbReference type="PRINTS" id="PR01486">
    <property type="entry name" value="PHPHLIPASEA1"/>
</dbReference>
<dbReference type="SMR" id="A0A3D8IMW8"/>
<dbReference type="GO" id="GO:0016042">
    <property type="term" value="P:lipid catabolic process"/>
    <property type="evidence" value="ECO:0007669"/>
    <property type="project" value="UniProtKB-KW"/>
</dbReference>
<feature type="binding site" description="in dimeric form" evidence="20">
    <location>
        <position position="189"/>
    </location>
    <ligand>
        <name>Ca(2+)</name>
        <dbReference type="ChEBI" id="CHEBI:29108"/>
        <label>1</label>
    </ligand>
</feature>
<dbReference type="EMBL" id="NXLQ01000009">
    <property type="protein sequence ID" value="RDU65921.1"/>
    <property type="molecule type" value="Genomic_DNA"/>
</dbReference>
<dbReference type="PANTHER" id="PTHR40457">
    <property type="entry name" value="PHOSPHOLIPASE A1"/>
    <property type="match status" value="1"/>
</dbReference>
<keyword evidence="15" id="KW-0443">Lipid metabolism</keyword>
<evidence type="ECO:0000256" key="13">
    <source>
        <dbReference type="ARBA" id="ARBA00022837"/>
    </source>
</evidence>
<evidence type="ECO:0000313" key="21">
    <source>
        <dbReference type="EMBL" id="RDU65921.1"/>
    </source>
</evidence>
<keyword evidence="17" id="KW-0998">Cell outer membrane</keyword>
<comment type="subcellular location">
    <subcellularLocation>
        <location evidence="3">Cell outer membrane</location>
        <topology evidence="3">Multi-pass membrane protein</topology>
    </subcellularLocation>
</comment>
<evidence type="ECO:0000256" key="20">
    <source>
        <dbReference type="PIRSR" id="PIRSR603187-2"/>
    </source>
</evidence>
<dbReference type="GO" id="GO:0004623">
    <property type="term" value="F:phospholipase A2 activity"/>
    <property type="evidence" value="ECO:0007669"/>
    <property type="project" value="UniProtKB-EC"/>
</dbReference>
<keyword evidence="22" id="KW-1185">Reference proteome</keyword>
<keyword evidence="8" id="KW-1134">Transmembrane beta strand</keyword>
<evidence type="ECO:0000256" key="7">
    <source>
        <dbReference type="ARBA" id="ARBA00013278"/>
    </source>
</evidence>
<evidence type="ECO:0000256" key="15">
    <source>
        <dbReference type="ARBA" id="ARBA00023098"/>
    </source>
</evidence>
<evidence type="ECO:0000256" key="2">
    <source>
        <dbReference type="ARBA" id="ARBA00001604"/>
    </source>
</evidence>
<keyword evidence="12" id="KW-0378">Hydrolase</keyword>
<evidence type="ECO:0000256" key="5">
    <source>
        <dbReference type="ARBA" id="ARBA00011702"/>
    </source>
</evidence>
<keyword evidence="9" id="KW-0812">Transmembrane</keyword>
<evidence type="ECO:0000256" key="16">
    <source>
        <dbReference type="ARBA" id="ARBA00023136"/>
    </source>
</evidence>
<evidence type="ECO:0000256" key="1">
    <source>
        <dbReference type="ARBA" id="ARBA00000111"/>
    </source>
</evidence>
<feature type="binding site" description="in dimeric form" evidence="20">
    <location>
        <position position="177"/>
    </location>
    <ligand>
        <name>Ca(2+)</name>
        <dbReference type="ChEBI" id="CHEBI:29108"/>
        <label>1</label>
    </ligand>
</feature>
<evidence type="ECO:0000256" key="6">
    <source>
        <dbReference type="ARBA" id="ARBA00013179"/>
    </source>
</evidence>
<dbReference type="Proteomes" id="UP000256379">
    <property type="component" value="Unassembled WGS sequence"/>
</dbReference>
<evidence type="ECO:0000256" key="10">
    <source>
        <dbReference type="ARBA" id="ARBA00022723"/>
    </source>
</evidence>
<dbReference type="EC" id="3.1.1.32" evidence="6"/>
<dbReference type="GO" id="GO:0008970">
    <property type="term" value="F:phospholipase A1 activity"/>
    <property type="evidence" value="ECO:0007669"/>
    <property type="project" value="UniProtKB-EC"/>
</dbReference>
<keyword evidence="13 20" id="KW-0106">Calcium</keyword>
<dbReference type="InterPro" id="IPR003187">
    <property type="entry name" value="PLipase_A1"/>
</dbReference>
<comment type="subunit">
    <text evidence="5">Homodimer; dimerization is reversible, and the dimeric form is the active one.</text>
</comment>
<dbReference type="GO" id="GO:0046872">
    <property type="term" value="F:metal ion binding"/>
    <property type="evidence" value="ECO:0007669"/>
    <property type="project" value="UniProtKB-KW"/>
</dbReference>
<evidence type="ECO:0000256" key="8">
    <source>
        <dbReference type="ARBA" id="ARBA00022452"/>
    </source>
</evidence>
<evidence type="ECO:0000313" key="22">
    <source>
        <dbReference type="Proteomes" id="UP000256379"/>
    </source>
</evidence>
<comment type="catalytic activity">
    <reaction evidence="2">
        <text>a 1,2-diacyl-sn-glycero-3-phosphocholine + H2O = a 1-acyl-sn-glycero-3-phosphocholine + a fatty acid + H(+)</text>
        <dbReference type="Rhea" id="RHEA:15801"/>
        <dbReference type="ChEBI" id="CHEBI:15377"/>
        <dbReference type="ChEBI" id="CHEBI:15378"/>
        <dbReference type="ChEBI" id="CHEBI:28868"/>
        <dbReference type="ChEBI" id="CHEBI:57643"/>
        <dbReference type="ChEBI" id="CHEBI:58168"/>
        <dbReference type="EC" id="3.1.1.4"/>
    </reaction>
</comment>
<evidence type="ECO:0000256" key="12">
    <source>
        <dbReference type="ARBA" id="ARBA00022801"/>
    </source>
</evidence>
<evidence type="ECO:0000256" key="3">
    <source>
        <dbReference type="ARBA" id="ARBA00004571"/>
    </source>
</evidence>
<evidence type="ECO:0000256" key="9">
    <source>
        <dbReference type="ARBA" id="ARBA00022692"/>
    </source>
</evidence>
<accession>A0A3D8IMW8</accession>
<proteinExistence type="inferred from homology"/>
<dbReference type="Pfam" id="PF02253">
    <property type="entry name" value="PLA1"/>
    <property type="match status" value="1"/>
</dbReference>
<dbReference type="InterPro" id="IPR036541">
    <property type="entry name" value="PLipase_A1_sf"/>
</dbReference>
<organism evidence="21 22">
    <name type="scientific">Helicobacter didelphidarum</name>
    <dbReference type="NCBI Taxonomy" id="2040648"/>
    <lineage>
        <taxon>Bacteria</taxon>
        <taxon>Pseudomonadati</taxon>
        <taxon>Campylobacterota</taxon>
        <taxon>Epsilonproteobacteria</taxon>
        <taxon>Campylobacterales</taxon>
        <taxon>Helicobacteraceae</taxon>
        <taxon>Helicobacter</taxon>
    </lineage>
</organism>
<comment type="caution">
    <text evidence="21">The sequence shown here is derived from an EMBL/GenBank/DDBJ whole genome shotgun (WGS) entry which is preliminary data.</text>
</comment>
<dbReference type="SUPFAM" id="SSF56931">
    <property type="entry name" value="Outer membrane phospholipase A (OMPLA)"/>
    <property type="match status" value="1"/>
</dbReference>
<dbReference type="GO" id="GO:0009279">
    <property type="term" value="C:cell outer membrane"/>
    <property type="evidence" value="ECO:0007669"/>
    <property type="project" value="UniProtKB-SubCell"/>
</dbReference>
<comment type="cofactor">
    <cofactor evidence="20">
        <name>Ca(2+)</name>
        <dbReference type="ChEBI" id="CHEBI:29108"/>
    </cofactor>
    <text evidence="20">Binds 1 Ca(2+) ion per monomer.</text>
</comment>
<keyword evidence="14" id="KW-0442">Lipid degradation</keyword>
<sequence>MLHPLVFATHRDSDVDLTNSTSVISQKKESFWTKTKKHFFDTELYKQRAQIAEKSYQYYMQLLEHEGTYFIYQYSLPPHGIYGNNIPSELKFQMSFRVPLWRGALWSKGTIFFAYTQQMWFQQFNNRYSNPVRDTNYKPSIFYSYPGDWKLFGGKIKELRIGFIHFSNGIGGDECVRTSPTYIPSECRSRSAGNRILFDIIWEADYKSHIFGIHLSVWPYIPKRRDNLDLPEYMGYANTKLYYRYKRHLVELHISPIISDYTKYHGSMRLGYAFALNRYVSLYGQYFYGYGDSLYEYNILSQRIGVGLRVTSF</sequence>
<evidence type="ECO:0000256" key="19">
    <source>
        <dbReference type="PIRSR" id="PIRSR603187-1"/>
    </source>
</evidence>
<keyword evidence="16" id="KW-0472">Membrane</keyword>
<evidence type="ECO:0000256" key="14">
    <source>
        <dbReference type="ARBA" id="ARBA00022963"/>
    </source>
</evidence>
<feature type="binding site" description="in dimeric form" evidence="20">
    <location>
        <position position="129"/>
    </location>
    <ligand>
        <name>Ca(2+)</name>
        <dbReference type="ChEBI" id="CHEBI:29108"/>
        <label>1</label>
    </ligand>
</feature>
<evidence type="ECO:0000256" key="11">
    <source>
        <dbReference type="ARBA" id="ARBA00022729"/>
    </source>
</evidence>
<protein>
    <recommendedName>
        <fullName evidence="18">Phosphatidylcholine 1-acylhydrolase</fullName>
        <ecNumber evidence="6">3.1.1.32</ecNumber>
        <ecNumber evidence="7">3.1.1.4</ecNumber>
    </recommendedName>
</protein>
<dbReference type="PANTHER" id="PTHR40457:SF1">
    <property type="entry name" value="PHOSPHOLIPASE A1"/>
    <property type="match status" value="1"/>
</dbReference>
<feature type="binding site" description="in dimeric form" evidence="20">
    <location>
        <position position="226"/>
    </location>
    <ligand>
        <name>Ca(2+)</name>
        <dbReference type="ChEBI" id="CHEBI:29108"/>
        <label>1</label>
    </ligand>
</feature>
<dbReference type="EC" id="3.1.1.4" evidence="7"/>
<gene>
    <name evidence="21" type="ORF">CQA53_05530</name>
</gene>
<name>A0A3D8IMW8_9HELI</name>
<feature type="active site" description="Proton acceptor" evidence="19">
    <location>
        <position position="165"/>
    </location>
</feature>
<keyword evidence="11" id="KW-0732">Signal</keyword>
<reference evidence="21 22" key="1">
    <citation type="submission" date="2018-04" db="EMBL/GenBank/DDBJ databases">
        <title>Novel Campyloabacter and Helicobacter Species and Strains.</title>
        <authorList>
            <person name="Mannion A.J."/>
            <person name="Shen Z."/>
            <person name="Fox J.G."/>
        </authorList>
    </citation>
    <scope>NUCLEOTIDE SEQUENCE [LARGE SCALE GENOMIC DNA]</scope>
    <source>
        <strain evidence="21 22">MIT 17-337</strain>
    </source>
</reference>
<dbReference type="Gene3D" id="2.40.230.10">
    <property type="entry name" value="Phospholipase A1"/>
    <property type="match status" value="1"/>
</dbReference>